<dbReference type="CDD" id="cd12215">
    <property type="entry name" value="ChiC_BD"/>
    <property type="match status" value="1"/>
</dbReference>
<reference evidence="4 5" key="1">
    <citation type="submission" date="2019-04" db="EMBL/GenBank/DDBJ databases">
        <title>Genome sequencing of Clostridium botulinum Groups I-IV and Clostridium butyricum.</title>
        <authorList>
            <person name="Brunt J."/>
            <person name="Van Vliet A.H.M."/>
            <person name="Stringer S.C."/>
            <person name="Carter A.T."/>
            <person name="Peck M.W."/>
        </authorList>
    </citation>
    <scope>NUCLEOTIDE SEQUENCE [LARGE SCALE GENOMIC DNA]</scope>
    <source>
        <strain evidence="4 5">IFR 18/108</strain>
    </source>
</reference>
<dbReference type="GO" id="GO:0005975">
    <property type="term" value="P:carbohydrate metabolic process"/>
    <property type="evidence" value="ECO:0007669"/>
    <property type="project" value="InterPro"/>
</dbReference>
<feature type="signal peptide" evidence="2">
    <location>
        <begin position="1"/>
        <end position="27"/>
    </location>
</feature>
<protein>
    <submittedName>
        <fullName evidence="4">Enhancing factor</fullName>
    </submittedName>
</protein>
<dbReference type="RefSeq" id="WP_045885200.1">
    <property type="nucleotide sequence ID" value="NZ_CP082943.1"/>
</dbReference>
<evidence type="ECO:0000313" key="5">
    <source>
        <dbReference type="Proteomes" id="UP000486601"/>
    </source>
</evidence>
<comment type="caution">
    <text evidence="4">The sequence shown here is derived from an EMBL/GenBank/DDBJ whole genome shotgun (WGS) entry which is preliminary data.</text>
</comment>
<dbReference type="EMBL" id="SXCS01000004">
    <property type="protein sequence ID" value="NFR61397.1"/>
    <property type="molecule type" value="Genomic_DNA"/>
</dbReference>
<dbReference type="InterPro" id="IPR004954">
    <property type="entry name" value="Mucin-bd"/>
</dbReference>
<accession>A0A7X5P901</accession>
<dbReference type="PROSITE" id="PS51723">
    <property type="entry name" value="PEPTIDASE_M60"/>
    <property type="match status" value="1"/>
</dbReference>
<dbReference type="Proteomes" id="UP000486601">
    <property type="component" value="Unassembled WGS sequence"/>
</dbReference>
<name>A0A7X5P901_CLOSG</name>
<dbReference type="InterPro" id="IPR003610">
    <property type="entry name" value="CBM5/12"/>
</dbReference>
<sequence>MKGFRKFLMLQVLFFCAICGTATNVYADEVKQKELYTLENPTWFKKTGFSKGLGHDKQDLGIILPANVQLTIRQVNPNFKGNLTVRLLNDNNQHETSKTFNQSAITISTPYSSVPFVDTVYGDGEKPKIEYKITSNMQTLSIYKKGQNEQTFFNQWDKTSAPFALVIDDYFQLLVPQKDKAYMKNMKDFSSIDQLILYYREIFEYYNKLAGISFNTNVQTDKNVPNKYFIKADKSGPGGGYYGGNHTAETSDSVASFWLTKGWGALHEIGHGYQDDFTRGEVWNNIYAHSLQKKDQDVDIFKNGWLYDYGRKNTVDNNVNKLWHQDKAAFNTWGLREQLYGYVLMKDKAGDDSFTHFNQEYRKLANTSGFNTSDYKQFDLVSKAYGEISKLDFTPVIESFGGAMTSWQKEENRYKNYKPVAPLNEVVPTSQVSQIQQSLKLETPLSLVTTHDLATTGLKGNVTLNFKIDDFNQIKNQTLYIMNRDKEVKKVVITNPTLSLGQLPVGIYTIYSTNSSDKLYTLDNHYLKVKETNNNVTLNYKLRTKSTLVNQEIDFLGISDNLFATATVDLQNQKLNVKVLNKTPHDYFPNEEYAKIEILDQNNNITYTKTINGTNAALENSSQTLKEGYKIRLYHREPSRLKIRDNKTALTNNQINALIVTSQGLKNENLNQNLNQELAGRIDSFAAKINAEKLMAKSDCAEAKIEIKLAIDALTEPLKSEMSKKYEDLLPNSAINKENPNEGSAFTFDFKGYSDQQFAKLDLNLDKLTSKLTVENIKTHYYFNDSYASILIQNNSGQTVFYKDFIGNEVNDALVKDIPLKEGYYLTVKHREYLNRLFITNKDKSLELNKAATNSYKISKNQLNPISESEIPDPNKSPYVGKHFDFTFKGLGDWLFGELTLDLSSNQAKIDIKKGEPHVYFDDSYASLSIKDNEGNIVYTKDFIGNKSNEALVKNVPIKTGYYITIKHQEPDNRLLITNLDNKLELEKGNSITYKITDDGLIKSSEDEIPKLSENQWNSNKSYNAGDKVSYKGKTYKAKWWSQGFVPDTKVQNSWETPWELIS</sequence>
<dbReference type="InterPro" id="IPR036573">
    <property type="entry name" value="CBM_sf_5/12"/>
</dbReference>
<dbReference type="Gene3D" id="1.10.390.30">
    <property type="entry name" value="Peptidase M60, enhancin-like domain 3"/>
    <property type="match status" value="1"/>
</dbReference>
<dbReference type="AlphaFoldDB" id="A0A7X5P901"/>
<dbReference type="SUPFAM" id="SSF51055">
    <property type="entry name" value="Carbohydrate binding domain"/>
    <property type="match status" value="1"/>
</dbReference>
<evidence type="ECO:0000259" key="3">
    <source>
        <dbReference type="PROSITE" id="PS51723"/>
    </source>
</evidence>
<dbReference type="GO" id="GO:0004553">
    <property type="term" value="F:hydrolase activity, hydrolyzing O-glycosyl compounds"/>
    <property type="evidence" value="ECO:0007669"/>
    <property type="project" value="InterPro"/>
</dbReference>
<dbReference type="Pfam" id="PF03272">
    <property type="entry name" value="Mucin_bdg"/>
    <property type="match status" value="3"/>
</dbReference>
<gene>
    <name evidence="4" type="ORF">FDF70_07820</name>
</gene>
<dbReference type="SMART" id="SM01276">
    <property type="entry name" value="M60-like"/>
    <property type="match status" value="1"/>
</dbReference>
<keyword evidence="2" id="KW-0732">Signal</keyword>
<evidence type="ECO:0000313" key="4">
    <source>
        <dbReference type="EMBL" id="NFR61397.1"/>
    </source>
</evidence>
<evidence type="ECO:0000256" key="1">
    <source>
        <dbReference type="ARBA" id="ARBA00022801"/>
    </source>
</evidence>
<evidence type="ECO:0000256" key="2">
    <source>
        <dbReference type="SAM" id="SignalP"/>
    </source>
</evidence>
<dbReference type="InterPro" id="IPR042279">
    <property type="entry name" value="Pep_M60_3"/>
</dbReference>
<dbReference type="Gene3D" id="2.10.10.20">
    <property type="entry name" value="Carbohydrate-binding module superfamily 5/12"/>
    <property type="match status" value="1"/>
</dbReference>
<dbReference type="GO" id="GO:0005576">
    <property type="term" value="C:extracellular region"/>
    <property type="evidence" value="ECO:0007669"/>
    <property type="project" value="InterPro"/>
</dbReference>
<dbReference type="Gene3D" id="3.40.390.80">
    <property type="entry name" value="Peptidase M60, enhancin-like domain 2"/>
    <property type="match status" value="1"/>
</dbReference>
<organism evidence="4 5">
    <name type="scientific">Clostridium sporogenes</name>
    <dbReference type="NCBI Taxonomy" id="1509"/>
    <lineage>
        <taxon>Bacteria</taxon>
        <taxon>Bacillati</taxon>
        <taxon>Bacillota</taxon>
        <taxon>Clostridia</taxon>
        <taxon>Eubacteriales</taxon>
        <taxon>Clostridiaceae</taxon>
        <taxon>Clostridium</taxon>
    </lineage>
</organism>
<dbReference type="GO" id="GO:0030246">
    <property type="term" value="F:carbohydrate binding"/>
    <property type="evidence" value="ECO:0007669"/>
    <property type="project" value="InterPro"/>
</dbReference>
<dbReference type="Pfam" id="PF13402">
    <property type="entry name" value="Peptidase_M60"/>
    <property type="match status" value="1"/>
</dbReference>
<keyword evidence="1" id="KW-0378">Hydrolase</keyword>
<proteinExistence type="predicted"/>
<dbReference type="InterPro" id="IPR031161">
    <property type="entry name" value="Peptidase_M60_dom"/>
</dbReference>
<feature type="chain" id="PRO_5031497067" evidence="2">
    <location>
        <begin position="28"/>
        <end position="1063"/>
    </location>
</feature>
<dbReference type="Pfam" id="PF02839">
    <property type="entry name" value="CBM_5_12"/>
    <property type="match status" value="1"/>
</dbReference>
<dbReference type="SMART" id="SM00495">
    <property type="entry name" value="ChtBD3"/>
    <property type="match status" value="1"/>
</dbReference>
<feature type="domain" description="Peptidase M60" evidence="3">
    <location>
        <begin position="55"/>
        <end position="350"/>
    </location>
</feature>